<evidence type="ECO:0000313" key="1">
    <source>
        <dbReference type="EMBL" id="KIK38845.1"/>
    </source>
</evidence>
<evidence type="ECO:0000313" key="2">
    <source>
        <dbReference type="Proteomes" id="UP000054485"/>
    </source>
</evidence>
<dbReference type="HOGENOM" id="CLU_2694741_0_0_1"/>
<dbReference type="EMBL" id="KN835371">
    <property type="protein sequence ID" value="KIK38845.1"/>
    <property type="molecule type" value="Genomic_DNA"/>
</dbReference>
<organism evidence="1 2">
    <name type="scientific">Suillus luteus UH-Slu-Lm8-n1</name>
    <dbReference type="NCBI Taxonomy" id="930992"/>
    <lineage>
        <taxon>Eukaryota</taxon>
        <taxon>Fungi</taxon>
        <taxon>Dikarya</taxon>
        <taxon>Basidiomycota</taxon>
        <taxon>Agaricomycotina</taxon>
        <taxon>Agaricomycetes</taxon>
        <taxon>Agaricomycetidae</taxon>
        <taxon>Boletales</taxon>
        <taxon>Suillineae</taxon>
        <taxon>Suillaceae</taxon>
        <taxon>Suillus</taxon>
    </lineage>
</organism>
<accession>A0A0C9ZMK7</accession>
<reference evidence="1 2" key="1">
    <citation type="submission" date="2014-04" db="EMBL/GenBank/DDBJ databases">
        <authorList>
            <consortium name="DOE Joint Genome Institute"/>
            <person name="Kuo A."/>
            <person name="Ruytinx J."/>
            <person name="Rineau F."/>
            <person name="Colpaert J."/>
            <person name="Kohler A."/>
            <person name="Nagy L.G."/>
            <person name="Floudas D."/>
            <person name="Copeland A."/>
            <person name="Barry K.W."/>
            <person name="Cichocki N."/>
            <person name="Veneault-Fourrey C."/>
            <person name="LaButti K."/>
            <person name="Lindquist E.A."/>
            <person name="Lipzen A."/>
            <person name="Lundell T."/>
            <person name="Morin E."/>
            <person name="Murat C."/>
            <person name="Sun H."/>
            <person name="Tunlid A."/>
            <person name="Henrissat B."/>
            <person name="Grigoriev I.V."/>
            <person name="Hibbett D.S."/>
            <person name="Martin F."/>
            <person name="Nordberg H.P."/>
            <person name="Cantor M.N."/>
            <person name="Hua S.X."/>
        </authorList>
    </citation>
    <scope>NUCLEOTIDE SEQUENCE [LARGE SCALE GENOMIC DNA]</scope>
    <source>
        <strain evidence="1 2">UH-Slu-Lm8-n1</strain>
    </source>
</reference>
<proteinExistence type="predicted"/>
<protein>
    <submittedName>
        <fullName evidence="1">Uncharacterized protein</fullName>
    </submittedName>
</protein>
<dbReference type="OrthoDB" id="10558771at2759"/>
<gene>
    <name evidence="1" type="ORF">CY34DRAFT_90307</name>
</gene>
<feature type="non-terminal residue" evidence="1">
    <location>
        <position position="1"/>
    </location>
</feature>
<dbReference type="AlphaFoldDB" id="A0A0C9ZMK7"/>
<keyword evidence="2" id="KW-1185">Reference proteome</keyword>
<dbReference type="Proteomes" id="UP000054485">
    <property type="component" value="Unassembled WGS sequence"/>
</dbReference>
<name>A0A0C9ZMK7_9AGAM</name>
<reference evidence="2" key="2">
    <citation type="submission" date="2015-01" db="EMBL/GenBank/DDBJ databases">
        <title>Evolutionary Origins and Diversification of the Mycorrhizal Mutualists.</title>
        <authorList>
            <consortium name="DOE Joint Genome Institute"/>
            <consortium name="Mycorrhizal Genomics Consortium"/>
            <person name="Kohler A."/>
            <person name="Kuo A."/>
            <person name="Nagy L.G."/>
            <person name="Floudas D."/>
            <person name="Copeland A."/>
            <person name="Barry K.W."/>
            <person name="Cichocki N."/>
            <person name="Veneault-Fourrey C."/>
            <person name="LaButti K."/>
            <person name="Lindquist E.A."/>
            <person name="Lipzen A."/>
            <person name="Lundell T."/>
            <person name="Morin E."/>
            <person name="Murat C."/>
            <person name="Riley R."/>
            <person name="Ohm R."/>
            <person name="Sun H."/>
            <person name="Tunlid A."/>
            <person name="Henrissat B."/>
            <person name="Grigoriev I.V."/>
            <person name="Hibbett D.S."/>
            <person name="Martin F."/>
        </authorList>
    </citation>
    <scope>NUCLEOTIDE SEQUENCE [LARGE SCALE GENOMIC DNA]</scope>
    <source>
        <strain evidence="2">UH-Slu-Lm8-n1</strain>
    </source>
</reference>
<dbReference type="InParanoid" id="A0A0C9ZMK7"/>
<sequence>NDSKVCELCCPHGCWIKSGIHSYVKLSSHGQFMALEQHYGACHNQKQKVCNAIKESQKALAVLRPTPLQVPVVL</sequence>